<evidence type="ECO:0000256" key="3">
    <source>
        <dbReference type="ARBA" id="ARBA00023163"/>
    </source>
</evidence>
<accession>A0A178KKM5</accession>
<dbReference type="InterPro" id="IPR020449">
    <property type="entry name" value="Tscrpt_reg_AraC-type_HTH"/>
</dbReference>
<sequence length="354" mass="39055">MLAIPVPFVVSMLLGLLAITLYVQLSQQGKVASMFLGLCAVTTSVVGLRWTFGLGVFSIVQPILASTIPIAAWYAFTHANRGLGFLPVKHFIAPLLVVISSVTQSWLALPLDVLLTLIYVSYGIALIRFSSKETALINVSLGNWEGVKKAENIAGWMLIFSACVDTLMSLDFTFNQGGFSLYILTAAHLILFPVLSIAVVVVGINTPVSDELKSRQINRSSDEAASSQIMTSERAHEITSLLDTKIRQDLLYLDPELTLSKLTRKLGIPAKQISIAVNQVYEQNISKIINGYRIEHAKHSLSTSKDTITQIFMNSGFQTKSNFNREFSRIVGMTPSEYRKSRSLYLKSELSKND</sequence>
<dbReference type="STRING" id="858640.A3K86_02460"/>
<comment type="caution">
    <text evidence="6">The sequence shown here is derived from an EMBL/GenBank/DDBJ whole genome shotgun (WGS) entry which is preliminary data.</text>
</comment>
<dbReference type="PROSITE" id="PS01124">
    <property type="entry name" value="HTH_ARAC_FAMILY_2"/>
    <property type="match status" value="1"/>
</dbReference>
<dbReference type="InterPro" id="IPR018060">
    <property type="entry name" value="HTH_AraC"/>
</dbReference>
<dbReference type="GO" id="GO:0043565">
    <property type="term" value="F:sequence-specific DNA binding"/>
    <property type="evidence" value="ECO:0007669"/>
    <property type="project" value="InterPro"/>
</dbReference>
<gene>
    <name evidence="6" type="ORF">A3K86_02460</name>
</gene>
<dbReference type="AlphaFoldDB" id="A0A178KKM5"/>
<name>A0A178KKM5_9GAMM</name>
<dbReference type="PANTHER" id="PTHR43280:SF29">
    <property type="entry name" value="ARAC-FAMILY TRANSCRIPTIONAL REGULATOR"/>
    <property type="match status" value="1"/>
</dbReference>
<dbReference type="PANTHER" id="PTHR43280">
    <property type="entry name" value="ARAC-FAMILY TRANSCRIPTIONAL REGULATOR"/>
    <property type="match status" value="1"/>
</dbReference>
<feature type="transmembrane region" description="Helical" evidence="4">
    <location>
        <begin position="6"/>
        <end position="25"/>
    </location>
</feature>
<feature type="transmembrane region" description="Helical" evidence="4">
    <location>
        <begin position="56"/>
        <end position="76"/>
    </location>
</feature>
<dbReference type="PRINTS" id="PR00032">
    <property type="entry name" value="HTHARAC"/>
</dbReference>
<keyword evidence="4" id="KW-1133">Transmembrane helix</keyword>
<protein>
    <submittedName>
        <fullName evidence="6">AraC family transcriptional regulator</fullName>
    </submittedName>
</protein>
<organism evidence="6 7">
    <name type="scientific">Photobacterium jeanii</name>
    <dbReference type="NCBI Taxonomy" id="858640"/>
    <lineage>
        <taxon>Bacteria</taxon>
        <taxon>Pseudomonadati</taxon>
        <taxon>Pseudomonadota</taxon>
        <taxon>Gammaproteobacteria</taxon>
        <taxon>Vibrionales</taxon>
        <taxon>Vibrionaceae</taxon>
        <taxon>Photobacterium</taxon>
    </lineage>
</organism>
<dbReference type="SUPFAM" id="SSF46689">
    <property type="entry name" value="Homeodomain-like"/>
    <property type="match status" value="1"/>
</dbReference>
<feature type="transmembrane region" description="Helical" evidence="4">
    <location>
        <begin position="182"/>
        <end position="205"/>
    </location>
</feature>
<proteinExistence type="predicted"/>
<feature type="transmembrane region" description="Helical" evidence="4">
    <location>
        <begin position="32"/>
        <end position="50"/>
    </location>
</feature>
<feature type="domain" description="HTH araC/xylS-type" evidence="5">
    <location>
        <begin position="236"/>
        <end position="341"/>
    </location>
</feature>
<dbReference type="EMBL" id="LVHF01000012">
    <property type="protein sequence ID" value="OAN17801.1"/>
    <property type="molecule type" value="Genomic_DNA"/>
</dbReference>
<reference evidence="6 7" key="1">
    <citation type="submission" date="2016-03" db="EMBL/GenBank/DDBJ databases">
        <title>Photobacterium proteolyticum sp. nov. a protease producing bacterium isolated from ocean sediments of Laizhou Bay.</title>
        <authorList>
            <person name="Li Y."/>
        </authorList>
    </citation>
    <scope>NUCLEOTIDE SEQUENCE [LARGE SCALE GENOMIC DNA]</scope>
    <source>
        <strain evidence="6 7">R-40508</strain>
    </source>
</reference>
<keyword evidence="7" id="KW-1185">Reference proteome</keyword>
<feature type="transmembrane region" description="Helical" evidence="4">
    <location>
        <begin position="113"/>
        <end position="131"/>
    </location>
</feature>
<evidence type="ECO:0000256" key="1">
    <source>
        <dbReference type="ARBA" id="ARBA00023015"/>
    </source>
</evidence>
<evidence type="ECO:0000313" key="6">
    <source>
        <dbReference type="EMBL" id="OAN17801.1"/>
    </source>
</evidence>
<dbReference type="InterPro" id="IPR009057">
    <property type="entry name" value="Homeodomain-like_sf"/>
</dbReference>
<evidence type="ECO:0000256" key="2">
    <source>
        <dbReference type="ARBA" id="ARBA00023125"/>
    </source>
</evidence>
<dbReference type="SMART" id="SM00342">
    <property type="entry name" value="HTH_ARAC"/>
    <property type="match status" value="1"/>
</dbReference>
<dbReference type="Pfam" id="PF12833">
    <property type="entry name" value="HTH_18"/>
    <property type="match status" value="1"/>
</dbReference>
<dbReference type="RefSeq" id="WP_068327177.1">
    <property type="nucleotide sequence ID" value="NZ_LVHF01000012.1"/>
</dbReference>
<keyword evidence="4" id="KW-0812">Transmembrane</keyword>
<keyword evidence="3" id="KW-0804">Transcription</keyword>
<keyword evidence="1" id="KW-0805">Transcription regulation</keyword>
<dbReference type="Proteomes" id="UP000078503">
    <property type="component" value="Unassembled WGS sequence"/>
</dbReference>
<evidence type="ECO:0000259" key="5">
    <source>
        <dbReference type="PROSITE" id="PS01124"/>
    </source>
</evidence>
<dbReference type="Gene3D" id="1.10.10.60">
    <property type="entry name" value="Homeodomain-like"/>
    <property type="match status" value="1"/>
</dbReference>
<evidence type="ECO:0000256" key="4">
    <source>
        <dbReference type="SAM" id="Phobius"/>
    </source>
</evidence>
<feature type="transmembrane region" description="Helical" evidence="4">
    <location>
        <begin position="88"/>
        <end position="107"/>
    </location>
</feature>
<feature type="transmembrane region" description="Helical" evidence="4">
    <location>
        <begin position="152"/>
        <end position="170"/>
    </location>
</feature>
<dbReference type="GO" id="GO:0003700">
    <property type="term" value="F:DNA-binding transcription factor activity"/>
    <property type="evidence" value="ECO:0007669"/>
    <property type="project" value="InterPro"/>
</dbReference>
<keyword evidence="4" id="KW-0472">Membrane</keyword>
<dbReference type="OrthoDB" id="345413at2"/>
<keyword evidence="2" id="KW-0238">DNA-binding</keyword>
<evidence type="ECO:0000313" key="7">
    <source>
        <dbReference type="Proteomes" id="UP000078503"/>
    </source>
</evidence>